<dbReference type="Proteomes" id="UP000241167">
    <property type="component" value="Unassembled WGS sequence"/>
</dbReference>
<dbReference type="PANTHER" id="PTHR23028:SF131">
    <property type="entry name" value="BLR2367 PROTEIN"/>
    <property type="match status" value="1"/>
</dbReference>
<keyword evidence="2" id="KW-0812">Transmembrane</keyword>
<dbReference type="GO" id="GO:0016020">
    <property type="term" value="C:membrane"/>
    <property type="evidence" value="ECO:0007669"/>
    <property type="project" value="TreeGrafter"/>
</dbReference>
<keyword evidence="2" id="KW-0472">Membrane</keyword>
<feature type="compositionally biased region" description="Basic and acidic residues" evidence="1">
    <location>
        <begin position="10"/>
        <end position="21"/>
    </location>
</feature>
<dbReference type="InterPro" id="IPR050879">
    <property type="entry name" value="Acyltransferase_3"/>
</dbReference>
<reference evidence="4 5" key="1">
    <citation type="submission" date="2018-03" db="EMBL/GenBank/DDBJ databases">
        <title>The draft genome of Sphingosinicella sp. GL-C-18.</title>
        <authorList>
            <person name="Liu L."/>
            <person name="Li L."/>
            <person name="Liang L."/>
            <person name="Zhang X."/>
            <person name="Wang T."/>
        </authorList>
    </citation>
    <scope>NUCLEOTIDE SEQUENCE [LARGE SCALE GENOMIC DNA]</scope>
    <source>
        <strain evidence="4 5">GL-C-18</strain>
    </source>
</reference>
<feature type="transmembrane region" description="Helical" evidence="2">
    <location>
        <begin position="201"/>
        <end position="220"/>
    </location>
</feature>
<feature type="transmembrane region" description="Helical" evidence="2">
    <location>
        <begin position="226"/>
        <end position="247"/>
    </location>
</feature>
<dbReference type="Pfam" id="PF01757">
    <property type="entry name" value="Acyl_transf_3"/>
    <property type="match status" value="1"/>
</dbReference>
<dbReference type="GO" id="GO:0000271">
    <property type="term" value="P:polysaccharide biosynthetic process"/>
    <property type="evidence" value="ECO:0007669"/>
    <property type="project" value="TreeGrafter"/>
</dbReference>
<feature type="transmembrane region" description="Helical" evidence="2">
    <location>
        <begin position="254"/>
        <end position="274"/>
    </location>
</feature>
<evidence type="ECO:0000259" key="3">
    <source>
        <dbReference type="Pfam" id="PF01757"/>
    </source>
</evidence>
<evidence type="ECO:0000313" key="5">
    <source>
        <dbReference type="Proteomes" id="UP000241167"/>
    </source>
</evidence>
<dbReference type="InterPro" id="IPR002656">
    <property type="entry name" value="Acyl_transf_3_dom"/>
</dbReference>
<feature type="transmembrane region" description="Helical" evidence="2">
    <location>
        <begin position="121"/>
        <end position="140"/>
    </location>
</feature>
<feature type="region of interest" description="Disordered" evidence="1">
    <location>
        <begin position="1"/>
        <end position="39"/>
    </location>
</feature>
<evidence type="ECO:0000256" key="1">
    <source>
        <dbReference type="SAM" id="MobiDB-lite"/>
    </source>
</evidence>
<comment type="caution">
    <text evidence="4">The sequence shown here is derived from an EMBL/GenBank/DDBJ whole genome shotgun (WGS) entry which is preliminary data.</text>
</comment>
<protein>
    <recommendedName>
        <fullName evidence="3">Acyltransferase 3 domain-containing protein</fullName>
    </recommendedName>
</protein>
<dbReference type="EMBL" id="PXYI01000006">
    <property type="protein sequence ID" value="PSJ38279.1"/>
    <property type="molecule type" value="Genomic_DNA"/>
</dbReference>
<feature type="domain" description="Acyltransferase 3" evidence="3">
    <location>
        <begin position="48"/>
        <end position="364"/>
    </location>
</feature>
<proteinExistence type="predicted"/>
<dbReference type="AlphaFoldDB" id="A0A2P7QJZ4"/>
<evidence type="ECO:0000313" key="4">
    <source>
        <dbReference type="EMBL" id="PSJ38279.1"/>
    </source>
</evidence>
<feature type="transmembrane region" description="Helical" evidence="2">
    <location>
        <begin position="345"/>
        <end position="369"/>
    </location>
</feature>
<keyword evidence="2" id="KW-1133">Transmembrane helix</keyword>
<evidence type="ECO:0000256" key="2">
    <source>
        <dbReference type="SAM" id="Phobius"/>
    </source>
</evidence>
<dbReference type="GO" id="GO:0016747">
    <property type="term" value="F:acyltransferase activity, transferring groups other than amino-acyl groups"/>
    <property type="evidence" value="ECO:0007669"/>
    <property type="project" value="InterPro"/>
</dbReference>
<keyword evidence="5" id="KW-1185">Reference proteome</keyword>
<feature type="transmembrane region" description="Helical" evidence="2">
    <location>
        <begin position="315"/>
        <end position="339"/>
    </location>
</feature>
<gene>
    <name evidence="4" type="ORF">C7I55_17625</name>
</gene>
<feature type="transmembrane region" description="Helical" evidence="2">
    <location>
        <begin position="80"/>
        <end position="100"/>
    </location>
</feature>
<organism evidence="4 5">
    <name type="scientific">Allosphingosinicella deserti</name>
    <dbReference type="NCBI Taxonomy" id="2116704"/>
    <lineage>
        <taxon>Bacteria</taxon>
        <taxon>Pseudomonadati</taxon>
        <taxon>Pseudomonadota</taxon>
        <taxon>Alphaproteobacteria</taxon>
        <taxon>Sphingomonadales</taxon>
        <taxon>Sphingomonadaceae</taxon>
        <taxon>Allosphingosinicella</taxon>
    </lineage>
</organism>
<feature type="transmembrane region" description="Helical" evidence="2">
    <location>
        <begin position="174"/>
        <end position="194"/>
    </location>
</feature>
<name>A0A2P7QJZ4_9SPHN</name>
<accession>A0A2P7QJZ4</accession>
<dbReference type="PANTHER" id="PTHR23028">
    <property type="entry name" value="ACETYLTRANSFERASE"/>
    <property type="match status" value="1"/>
</dbReference>
<sequence>MLHFGASPRYDMHRGSSRVRESPPVSTSSPTIMTVPPTGGAAVPRLDGLQLGRAIAACAVVISHASGHYSGGTHGAWNLLSTYGVTLFFVISGYIMVLTTGRGTFSPTAFLSRRIRRIVPIYYIANLVLAAATLAAPGAFKRTVFDGWHMLKSLLFIPAYDPAGSGYIWPFFRLGWTLNYEMFFYLVFASLFALGVAQRAFCVTIILGGLILLGIVHPFTAAIPAFYTQVATIGFIFGTLLGMIAVYRPIRLGTAWMWIALLVSFVLLGVMASMFEAIRHDRTTQLWLSIACTLHIALLVSVIDGRGVSVPRPLLYIGDASYSIYLFHMFAVGAVTAIAHRLPAALLYPAMVASACSGIVAGIIVYRYVEAPLNRFFRYRRPLSAADISGSAAATEQSGAATTGR</sequence>
<feature type="transmembrane region" description="Helical" evidence="2">
    <location>
        <begin position="286"/>
        <end position="303"/>
    </location>
</feature>